<dbReference type="Pfam" id="PF08284">
    <property type="entry name" value="RVP_2"/>
    <property type="match status" value="1"/>
</dbReference>
<gene>
    <name evidence="1" type="ORF">L3H44_11150</name>
</gene>
<dbReference type="EMBL" id="JAKJKU010000111">
    <property type="protein sequence ID" value="MCF6774939.1"/>
    <property type="molecule type" value="Genomic_DNA"/>
</dbReference>
<dbReference type="Proteomes" id="UP001200604">
    <property type="component" value="Unassembled WGS sequence"/>
</dbReference>
<comment type="caution">
    <text evidence="1">The sequence shown here is derived from an EMBL/GenBank/DDBJ whole genome shotgun (WGS) entry which is preliminary data.</text>
</comment>
<proteinExistence type="predicted"/>
<evidence type="ECO:0000313" key="2">
    <source>
        <dbReference type="Proteomes" id="UP001200604"/>
    </source>
</evidence>
<organism evidence="1 2">
    <name type="scientific">Corynebacterium parakroppenstedtii</name>
    <dbReference type="NCBI Taxonomy" id="2828363"/>
    <lineage>
        <taxon>Bacteria</taxon>
        <taxon>Bacillati</taxon>
        <taxon>Actinomycetota</taxon>
        <taxon>Actinomycetes</taxon>
        <taxon>Mycobacteriales</taxon>
        <taxon>Corynebacteriaceae</taxon>
        <taxon>Corynebacterium</taxon>
    </lineage>
</organism>
<evidence type="ECO:0000313" key="1">
    <source>
        <dbReference type="EMBL" id="MCF6774939.1"/>
    </source>
</evidence>
<sequence>MEASPDVVTGTLSIFSYNVYALIDPGSTLSYITPLVAGKFKRAPTLLNKPFEVSTPTGEFIMARRVYSNCVVTICNRDTLVDLIELE</sequence>
<accession>A0ABS9HMA6</accession>
<dbReference type="CDD" id="cd00303">
    <property type="entry name" value="retropepsin_like"/>
    <property type="match status" value="1"/>
</dbReference>
<reference evidence="1 2" key="1">
    <citation type="submission" date="2022-01" db="EMBL/GenBank/DDBJ databases">
        <title>Identification and Characterization of Corynebacterium sp.</title>
        <authorList>
            <person name="Luo Q."/>
            <person name="Qu P."/>
            <person name="Chen Q."/>
        </authorList>
    </citation>
    <scope>NUCLEOTIDE SEQUENCE [LARGE SCALE GENOMIC DNA]</scope>
    <source>
        <strain evidence="1 2">MC-12</strain>
    </source>
</reference>
<feature type="non-terminal residue" evidence="1">
    <location>
        <position position="87"/>
    </location>
</feature>
<protein>
    <recommendedName>
        <fullName evidence="3">Peptidase A2 domain-containing protein</fullName>
    </recommendedName>
</protein>
<keyword evidence="2" id="KW-1185">Reference proteome</keyword>
<evidence type="ECO:0008006" key="3">
    <source>
        <dbReference type="Google" id="ProtNLM"/>
    </source>
</evidence>
<name>A0ABS9HMA6_9CORY</name>